<evidence type="ECO:0000256" key="3">
    <source>
        <dbReference type="ARBA" id="ARBA00023163"/>
    </source>
</evidence>
<keyword evidence="2" id="KW-0238">DNA-binding</keyword>
<evidence type="ECO:0000313" key="5">
    <source>
        <dbReference type="EMBL" id="GIJ64595.1"/>
    </source>
</evidence>
<dbReference type="InterPro" id="IPR028082">
    <property type="entry name" value="Peripla_BP_I"/>
</dbReference>
<proteinExistence type="predicted"/>
<dbReference type="Gene3D" id="3.40.50.2300">
    <property type="match status" value="2"/>
</dbReference>
<evidence type="ECO:0000313" key="6">
    <source>
        <dbReference type="Proteomes" id="UP000612585"/>
    </source>
</evidence>
<comment type="caution">
    <text evidence="5">The sequence shown here is derived from an EMBL/GenBank/DDBJ whole genome shotgun (WGS) entry which is preliminary data.</text>
</comment>
<organism evidence="5 6">
    <name type="scientific">Virgisporangium aurantiacum</name>
    <dbReference type="NCBI Taxonomy" id="175570"/>
    <lineage>
        <taxon>Bacteria</taxon>
        <taxon>Bacillati</taxon>
        <taxon>Actinomycetota</taxon>
        <taxon>Actinomycetes</taxon>
        <taxon>Micromonosporales</taxon>
        <taxon>Micromonosporaceae</taxon>
        <taxon>Virgisporangium</taxon>
    </lineage>
</organism>
<dbReference type="SMART" id="SM00354">
    <property type="entry name" value="HTH_LACI"/>
    <property type="match status" value="1"/>
</dbReference>
<dbReference type="Proteomes" id="UP000612585">
    <property type="component" value="Unassembled WGS sequence"/>
</dbReference>
<dbReference type="AlphaFoldDB" id="A0A8J3ZNB9"/>
<dbReference type="CDD" id="cd06267">
    <property type="entry name" value="PBP1_LacI_sugar_binding-like"/>
    <property type="match status" value="1"/>
</dbReference>
<sequence>MTRKAVTDPQRDEAHGTISRRVAPHQTMVMPTPRVTIAQVAAEAGVSAMTVSNVINGRAGASESTRQRVQEVAERLGYTAPSARNGRRGRTGHVGVLTLDLTGEYSLEIVRGIAEEIAADERELLLNASLDAIRERDRIAFFANGLVDGLLLIAPVLEPETVEVIQASDLPVVVIDPRRIDLDLPRVTVDNYDGVRAGTRHLLTAGHRRIAYIRGEEDHESTELRYRGYEDAMRLAGIQPDPALVVSTNFNHQGGVHTATRLLTTQRPTAIVAGADPIALGALAAARVLGLSVPDDLSIVGFDDLPQAAHSAPPLTTVRQPLHDMGRAGSRALLSLIARQPLPTDDIRLTTKLIIRSTTAPPPRETDA</sequence>
<keyword evidence="1" id="KW-0805">Transcription regulation</keyword>
<evidence type="ECO:0000256" key="2">
    <source>
        <dbReference type="ARBA" id="ARBA00023125"/>
    </source>
</evidence>
<dbReference type="CDD" id="cd01392">
    <property type="entry name" value="HTH_LacI"/>
    <property type="match status" value="1"/>
</dbReference>
<reference evidence="5" key="1">
    <citation type="submission" date="2021-01" db="EMBL/GenBank/DDBJ databases">
        <title>Whole genome shotgun sequence of Virgisporangium aurantiacum NBRC 16421.</title>
        <authorList>
            <person name="Komaki H."/>
            <person name="Tamura T."/>
        </authorList>
    </citation>
    <scope>NUCLEOTIDE SEQUENCE</scope>
    <source>
        <strain evidence="5">NBRC 16421</strain>
    </source>
</reference>
<dbReference type="InterPro" id="IPR000843">
    <property type="entry name" value="HTH_LacI"/>
</dbReference>
<dbReference type="InterPro" id="IPR010982">
    <property type="entry name" value="Lambda_DNA-bd_dom_sf"/>
</dbReference>
<dbReference type="SUPFAM" id="SSF53822">
    <property type="entry name" value="Periplasmic binding protein-like I"/>
    <property type="match status" value="1"/>
</dbReference>
<dbReference type="GO" id="GO:0000976">
    <property type="term" value="F:transcription cis-regulatory region binding"/>
    <property type="evidence" value="ECO:0007669"/>
    <property type="project" value="TreeGrafter"/>
</dbReference>
<dbReference type="InterPro" id="IPR046335">
    <property type="entry name" value="LacI/GalR-like_sensor"/>
</dbReference>
<protein>
    <submittedName>
        <fullName evidence="5">LacI family transcriptional regulator</fullName>
    </submittedName>
</protein>
<dbReference type="PANTHER" id="PTHR30146:SF153">
    <property type="entry name" value="LACTOSE OPERON REPRESSOR"/>
    <property type="match status" value="1"/>
</dbReference>
<dbReference type="PROSITE" id="PS50932">
    <property type="entry name" value="HTH_LACI_2"/>
    <property type="match status" value="1"/>
</dbReference>
<feature type="domain" description="HTH lacI-type" evidence="4">
    <location>
        <begin position="35"/>
        <end position="88"/>
    </location>
</feature>
<accession>A0A8J3ZNB9</accession>
<dbReference type="Pfam" id="PF13377">
    <property type="entry name" value="Peripla_BP_3"/>
    <property type="match status" value="1"/>
</dbReference>
<dbReference type="Gene3D" id="1.10.260.40">
    <property type="entry name" value="lambda repressor-like DNA-binding domains"/>
    <property type="match status" value="1"/>
</dbReference>
<name>A0A8J3ZNB9_9ACTN</name>
<evidence type="ECO:0000256" key="1">
    <source>
        <dbReference type="ARBA" id="ARBA00023015"/>
    </source>
</evidence>
<gene>
    <name evidence="5" type="ORF">Vau01_121110</name>
</gene>
<dbReference type="PANTHER" id="PTHR30146">
    <property type="entry name" value="LACI-RELATED TRANSCRIPTIONAL REPRESSOR"/>
    <property type="match status" value="1"/>
</dbReference>
<keyword evidence="6" id="KW-1185">Reference proteome</keyword>
<dbReference type="EMBL" id="BOPG01000122">
    <property type="protein sequence ID" value="GIJ64595.1"/>
    <property type="molecule type" value="Genomic_DNA"/>
</dbReference>
<evidence type="ECO:0000259" key="4">
    <source>
        <dbReference type="PROSITE" id="PS50932"/>
    </source>
</evidence>
<keyword evidence="3" id="KW-0804">Transcription</keyword>
<dbReference type="Pfam" id="PF00356">
    <property type="entry name" value="LacI"/>
    <property type="match status" value="1"/>
</dbReference>
<dbReference type="GO" id="GO:0003700">
    <property type="term" value="F:DNA-binding transcription factor activity"/>
    <property type="evidence" value="ECO:0007669"/>
    <property type="project" value="TreeGrafter"/>
</dbReference>
<dbReference type="SUPFAM" id="SSF47413">
    <property type="entry name" value="lambda repressor-like DNA-binding domains"/>
    <property type="match status" value="1"/>
</dbReference>